<dbReference type="SUPFAM" id="SSF51735">
    <property type="entry name" value="NAD(P)-binding Rossmann-fold domains"/>
    <property type="match status" value="1"/>
</dbReference>
<dbReference type="InterPro" id="IPR051609">
    <property type="entry name" value="NmrA/Isoflavone_reductase-like"/>
</dbReference>
<dbReference type="Proteomes" id="UP001152049">
    <property type="component" value="Unassembled WGS sequence"/>
</dbReference>
<reference evidence="5" key="1">
    <citation type="submission" date="2022-09" db="EMBL/GenBank/DDBJ databases">
        <title>Fusarium specimens isolated from Avocado Roots.</title>
        <authorList>
            <person name="Stajich J."/>
            <person name="Roper C."/>
            <person name="Heimlech-Rivalta G."/>
        </authorList>
    </citation>
    <scope>NUCLEOTIDE SEQUENCE</scope>
    <source>
        <strain evidence="5">CF00136</strain>
    </source>
</reference>
<keyword evidence="3" id="KW-0560">Oxidoreductase</keyword>
<organism evidence="5 6">
    <name type="scientific">Fusarium torreyae</name>
    <dbReference type="NCBI Taxonomy" id="1237075"/>
    <lineage>
        <taxon>Eukaryota</taxon>
        <taxon>Fungi</taxon>
        <taxon>Dikarya</taxon>
        <taxon>Ascomycota</taxon>
        <taxon>Pezizomycotina</taxon>
        <taxon>Sordariomycetes</taxon>
        <taxon>Hypocreomycetidae</taxon>
        <taxon>Hypocreales</taxon>
        <taxon>Nectriaceae</taxon>
        <taxon>Fusarium</taxon>
    </lineage>
</organism>
<dbReference type="OrthoDB" id="10000533at2759"/>
<name>A0A9W8RY47_9HYPO</name>
<comment type="caution">
    <text evidence="5">The sequence shown here is derived from an EMBL/GenBank/DDBJ whole genome shotgun (WGS) entry which is preliminary data.</text>
</comment>
<dbReference type="AlphaFoldDB" id="A0A9W8RY47"/>
<dbReference type="EMBL" id="JAOQAZ010000018">
    <property type="protein sequence ID" value="KAJ4256886.1"/>
    <property type="molecule type" value="Genomic_DNA"/>
</dbReference>
<proteinExistence type="inferred from homology"/>
<comment type="similarity">
    <text evidence="1">Belongs to the NmrA-type oxidoreductase family. Isoflavone reductase subfamily.</text>
</comment>
<gene>
    <name evidence="5" type="ORF">NW762_008982</name>
</gene>
<dbReference type="InterPro" id="IPR008030">
    <property type="entry name" value="NmrA-like"/>
</dbReference>
<dbReference type="Pfam" id="PF05368">
    <property type="entry name" value="NmrA"/>
    <property type="match status" value="1"/>
</dbReference>
<evidence type="ECO:0000313" key="5">
    <source>
        <dbReference type="EMBL" id="KAJ4256886.1"/>
    </source>
</evidence>
<evidence type="ECO:0000313" key="6">
    <source>
        <dbReference type="Proteomes" id="UP001152049"/>
    </source>
</evidence>
<keyword evidence="2" id="KW-0521">NADP</keyword>
<dbReference type="Gene3D" id="3.40.50.720">
    <property type="entry name" value="NAD(P)-binding Rossmann-like Domain"/>
    <property type="match status" value="1"/>
</dbReference>
<evidence type="ECO:0000256" key="3">
    <source>
        <dbReference type="ARBA" id="ARBA00023002"/>
    </source>
</evidence>
<dbReference type="PANTHER" id="PTHR47706:SF4">
    <property type="entry name" value="NMRA-LIKE DOMAIN-CONTAINING PROTEIN"/>
    <property type="match status" value="1"/>
</dbReference>
<evidence type="ECO:0000259" key="4">
    <source>
        <dbReference type="Pfam" id="PF05368"/>
    </source>
</evidence>
<feature type="domain" description="NmrA-like" evidence="4">
    <location>
        <begin position="4"/>
        <end position="244"/>
    </location>
</feature>
<evidence type="ECO:0000256" key="1">
    <source>
        <dbReference type="ARBA" id="ARBA00005725"/>
    </source>
</evidence>
<protein>
    <recommendedName>
        <fullName evidence="4">NmrA-like domain-containing protein</fullName>
    </recommendedName>
</protein>
<keyword evidence="6" id="KW-1185">Reference proteome</keyword>
<accession>A0A9W8RY47</accession>
<evidence type="ECO:0000256" key="2">
    <source>
        <dbReference type="ARBA" id="ARBA00022857"/>
    </source>
</evidence>
<sequence>MGIIAVAGGTGGLGKTVLEQLQEHGSHHRVYILGRKAPVDSASGSPKFLQVDYANSDSLTRTLQDHNIDTVVSTINLESEAGSQSQLNLIAAAEKSQTTRRFIPSEFIPPMDDDQPDSGLGMGGWIPNAQALKKTNLENIHISIGMFFDYFGMPHIKSNLKRYKFFLDMENKRAAVPGNGDAKISVTYSEDLARFIVRLLDEDSKWPKRGLLPGSDISANELIASAEKVTGWKLNIVHDTLENIQKGEVTVFYCPEGISEDKWKPELAKFYETFITGAFVLPDDERRLDKRYPEIPVTSAGEIVARAWQGRA</sequence>
<dbReference type="InterPro" id="IPR036291">
    <property type="entry name" value="NAD(P)-bd_dom_sf"/>
</dbReference>
<dbReference type="GO" id="GO:0016491">
    <property type="term" value="F:oxidoreductase activity"/>
    <property type="evidence" value="ECO:0007669"/>
    <property type="project" value="UniProtKB-KW"/>
</dbReference>
<dbReference type="PANTHER" id="PTHR47706">
    <property type="entry name" value="NMRA-LIKE FAMILY PROTEIN"/>
    <property type="match status" value="1"/>
</dbReference>
<dbReference type="Gene3D" id="3.90.25.10">
    <property type="entry name" value="UDP-galactose 4-epimerase, domain 1"/>
    <property type="match status" value="1"/>
</dbReference>